<organism evidence="2 3">
    <name type="scientific">Oceanobacillus neutriphilus</name>
    <dbReference type="NCBI Taxonomy" id="531815"/>
    <lineage>
        <taxon>Bacteria</taxon>
        <taxon>Bacillati</taxon>
        <taxon>Bacillota</taxon>
        <taxon>Bacilli</taxon>
        <taxon>Bacillales</taxon>
        <taxon>Bacillaceae</taxon>
        <taxon>Oceanobacillus</taxon>
    </lineage>
</organism>
<dbReference type="Gene3D" id="3.40.50.2000">
    <property type="entry name" value="Glycogen Phosphorylase B"/>
    <property type="match status" value="3"/>
</dbReference>
<keyword evidence="3" id="KW-1185">Reference proteome</keyword>
<dbReference type="PANTHER" id="PTHR12526">
    <property type="entry name" value="GLYCOSYLTRANSFERASE"/>
    <property type="match status" value="1"/>
</dbReference>
<dbReference type="InterPro" id="IPR001296">
    <property type="entry name" value="Glyco_trans_1"/>
</dbReference>
<name>A0ABQ2NQJ6_9BACI</name>
<evidence type="ECO:0000313" key="3">
    <source>
        <dbReference type="Proteomes" id="UP000641206"/>
    </source>
</evidence>
<dbReference type="EMBL" id="BMLW01000001">
    <property type="protein sequence ID" value="GGP07961.1"/>
    <property type="molecule type" value="Genomic_DNA"/>
</dbReference>
<dbReference type="SUPFAM" id="SSF53756">
    <property type="entry name" value="UDP-Glycosyltransferase/glycogen phosphorylase"/>
    <property type="match status" value="1"/>
</dbReference>
<comment type="caution">
    <text evidence="2">The sequence shown here is derived from an EMBL/GenBank/DDBJ whole genome shotgun (WGS) entry which is preliminary data.</text>
</comment>
<gene>
    <name evidence="2" type="primary">tagE</name>
    <name evidence="2" type="ORF">GCM10011346_06300</name>
</gene>
<proteinExistence type="predicted"/>
<dbReference type="PANTHER" id="PTHR12526:SF630">
    <property type="entry name" value="GLYCOSYLTRANSFERASE"/>
    <property type="match status" value="1"/>
</dbReference>
<evidence type="ECO:0000259" key="1">
    <source>
        <dbReference type="Pfam" id="PF00534"/>
    </source>
</evidence>
<dbReference type="Proteomes" id="UP000641206">
    <property type="component" value="Unassembled WGS sequence"/>
</dbReference>
<accession>A0ABQ2NQJ6</accession>
<dbReference type="RefSeq" id="WP_188733019.1">
    <property type="nucleotide sequence ID" value="NZ_BMLW01000001.1"/>
</dbReference>
<reference evidence="3" key="1">
    <citation type="journal article" date="2019" name="Int. J. Syst. Evol. Microbiol.">
        <title>The Global Catalogue of Microorganisms (GCM) 10K type strain sequencing project: providing services to taxonomists for standard genome sequencing and annotation.</title>
        <authorList>
            <consortium name="The Broad Institute Genomics Platform"/>
            <consortium name="The Broad Institute Genome Sequencing Center for Infectious Disease"/>
            <person name="Wu L."/>
            <person name="Ma J."/>
        </authorList>
    </citation>
    <scope>NUCLEOTIDE SEQUENCE [LARGE SCALE GENOMIC DNA]</scope>
    <source>
        <strain evidence="3">CGMCC 1.7693</strain>
    </source>
</reference>
<feature type="domain" description="Glycosyl transferase family 1" evidence="1">
    <location>
        <begin position="319"/>
        <end position="484"/>
    </location>
</feature>
<sequence>MKPKVFLLMNSIDVKRGGITQACFKQAATFADEGYDTSIFTVDFNPQYPFIRQQLIDSGKLHKNVKIINLHEELSGDTEIISKLPENIKTFHINEIANEHPYSKREGHNAYRIYENGSYTKYVSFRIDNSLDFIDYFNENRYRTKREIYDAEGNLRRIIFMDYTLNKARQSIYYTFDGQAYITIWQNPKNNKITRTLLFGGKDVKKEYVEDNNLNIKVDWINSLITEPSIVISDNRSTDIILAKLNHKKTFKIWRLHSGHFSATDPSKLLDRVRPGYENMKNFDLALFLTEEQKEDVIKDVGEQTKYKVIPHYHNPTKTTLNFSKQIKKDEKLAVVVTRFSSLKRIDHTIKAFKEVVREVPEARLEIWGTGEEKANYLNLITKLNLQNNIAVKGYTTDPDEIYQKGLFSAFTSVREGFGLSCLESLANGCPVISYDIKYGPADMIKNNKNGFLIEANDINTLAKKMIYLFENPKVAKQMGKQACKDMNVSFSYESYKEKWLEVIEEATKKFNRESF</sequence>
<evidence type="ECO:0000313" key="2">
    <source>
        <dbReference type="EMBL" id="GGP07961.1"/>
    </source>
</evidence>
<protein>
    <submittedName>
        <fullName evidence="2">Poly(Glycerol-phosphate) alpha-glucosyltransferase</fullName>
    </submittedName>
</protein>
<dbReference type="Pfam" id="PF00534">
    <property type="entry name" value="Glycos_transf_1"/>
    <property type="match status" value="1"/>
</dbReference>